<dbReference type="GO" id="GO:0016787">
    <property type="term" value="F:hydrolase activity"/>
    <property type="evidence" value="ECO:0007669"/>
    <property type="project" value="UniProtKB-KW"/>
</dbReference>
<dbReference type="RefSeq" id="WP_242371802.1">
    <property type="nucleotide sequence ID" value="NZ_JAKRKC020000001.1"/>
</dbReference>
<proteinExistence type="predicted"/>
<comment type="caution">
    <text evidence="1">The sequence shown here is derived from an EMBL/GenBank/DDBJ whole genome shotgun (WGS) entry which is preliminary data.</text>
</comment>
<evidence type="ECO:0000313" key="1">
    <source>
        <dbReference type="EMBL" id="MCK2213738.1"/>
    </source>
</evidence>
<accession>A0ABT0FNJ7</accession>
<name>A0ABT0FNJ7_9ACTN</name>
<dbReference type="EMBL" id="JAKRKC020000001">
    <property type="protein sequence ID" value="MCK2213738.1"/>
    <property type="molecule type" value="Genomic_DNA"/>
</dbReference>
<dbReference type="Gene3D" id="3.40.50.1000">
    <property type="entry name" value="HAD superfamily/HAD-like"/>
    <property type="match status" value="1"/>
</dbReference>
<dbReference type="Gene3D" id="3.30.1240.10">
    <property type="match status" value="1"/>
</dbReference>
<dbReference type="Pfam" id="PF08282">
    <property type="entry name" value="Hydrolase_3"/>
    <property type="match status" value="1"/>
</dbReference>
<reference evidence="1 2" key="1">
    <citation type="submission" date="2022-04" db="EMBL/GenBank/DDBJ databases">
        <title>Genome draft of Actinomadura sp. ATCC 31491.</title>
        <authorList>
            <person name="Shi X."/>
            <person name="Du Y."/>
        </authorList>
    </citation>
    <scope>NUCLEOTIDE SEQUENCE [LARGE SCALE GENOMIC DNA]</scope>
    <source>
        <strain evidence="1 2">ATCC 31491</strain>
    </source>
</reference>
<protein>
    <submittedName>
        <fullName evidence="1">Cof-type HAD-IIB family hydrolase</fullName>
    </submittedName>
</protein>
<dbReference type="InterPro" id="IPR023214">
    <property type="entry name" value="HAD_sf"/>
</dbReference>
<dbReference type="InterPro" id="IPR036412">
    <property type="entry name" value="HAD-like_sf"/>
</dbReference>
<evidence type="ECO:0000313" key="2">
    <source>
        <dbReference type="Proteomes" id="UP001317259"/>
    </source>
</evidence>
<dbReference type="SUPFAM" id="SSF56784">
    <property type="entry name" value="HAD-like"/>
    <property type="match status" value="1"/>
</dbReference>
<sequence length="290" mass="30847">MVIPRLVATDLDGTLLRSDGTLSGRTLAALDRVRAAGTLVAVVTGRPPRRMAEPADRLRGDGLAICANGAIEYDLRTRRVLAEHAIPPDVAREIVRRLRGALPELTFAAEYRDRFAYEPGHELGGHDSRSPCGSTAPLSELVALPCVKLLARHPRLSAGELVAHAVIAVGDLATPVNTNRRRLVEICARGVDKATSLARLCERRGILPSQVMAFGDMPNDLPMLAWAGRSYAVANAHPAVLEAVRHHAPGNDDDGVAAVLETLYPRLAATAEGPILSPGSARTRSPTTTG</sequence>
<keyword evidence="2" id="KW-1185">Reference proteome</keyword>
<dbReference type="Proteomes" id="UP001317259">
    <property type="component" value="Unassembled WGS sequence"/>
</dbReference>
<gene>
    <name evidence="1" type="ORF">MF672_008050</name>
</gene>
<keyword evidence="1" id="KW-0378">Hydrolase</keyword>
<organism evidence="1 2">
    <name type="scientific">Actinomadura luzonensis</name>
    <dbReference type="NCBI Taxonomy" id="2805427"/>
    <lineage>
        <taxon>Bacteria</taxon>
        <taxon>Bacillati</taxon>
        <taxon>Actinomycetota</taxon>
        <taxon>Actinomycetes</taxon>
        <taxon>Streptosporangiales</taxon>
        <taxon>Thermomonosporaceae</taxon>
        <taxon>Actinomadura</taxon>
    </lineage>
</organism>
<dbReference type="PANTHER" id="PTHR10000:SF8">
    <property type="entry name" value="HAD SUPERFAMILY HYDROLASE-LIKE, TYPE 3"/>
    <property type="match status" value="1"/>
</dbReference>
<dbReference type="PANTHER" id="PTHR10000">
    <property type="entry name" value="PHOSPHOSERINE PHOSPHATASE"/>
    <property type="match status" value="1"/>
</dbReference>